<dbReference type="HAMAP" id="MF_00372">
    <property type="entry name" value="HutI"/>
    <property type="match status" value="1"/>
</dbReference>
<feature type="binding site" evidence="7">
    <location>
        <position position="137"/>
    </location>
    <ligand>
        <name>N-formimidoyl-L-glutamate</name>
        <dbReference type="ChEBI" id="CHEBI:58928"/>
    </ligand>
</feature>
<dbReference type="PANTHER" id="PTHR42752">
    <property type="entry name" value="IMIDAZOLONEPROPIONASE"/>
    <property type="match status" value="1"/>
</dbReference>
<comment type="pathway">
    <text evidence="7">Amino-acid degradation; L-histidine degradation into L-glutamate; N-formimidoyl-L-glutamate from L-histidine: step 3/3.</text>
</comment>
<dbReference type="NCBIfam" id="TIGR01224">
    <property type="entry name" value="hutI"/>
    <property type="match status" value="1"/>
</dbReference>
<keyword evidence="5 7" id="KW-0862">Zinc</keyword>
<dbReference type="AlphaFoldDB" id="A0A4Y9F3W8"/>
<dbReference type="STRING" id="85336.A7979_06250"/>
<accession>A0A4Y9F3W8</accession>
<dbReference type="PANTHER" id="PTHR42752:SF1">
    <property type="entry name" value="IMIDAZOLONEPROPIONASE-RELATED"/>
    <property type="match status" value="1"/>
</dbReference>
<feature type="binding site" evidence="7">
    <location>
        <position position="72"/>
    </location>
    <ligand>
        <name>Zn(2+)</name>
        <dbReference type="ChEBI" id="CHEBI:29105"/>
    </ligand>
</feature>
<dbReference type="OrthoDB" id="9776455at2"/>
<comment type="similarity">
    <text evidence="7">Belongs to the metallo-dependent hydrolases superfamily. HutI family.</text>
</comment>
<feature type="binding site" evidence="7">
    <location>
        <position position="70"/>
    </location>
    <ligand>
        <name>Fe(3+)</name>
        <dbReference type="ChEBI" id="CHEBI:29034"/>
    </ligand>
</feature>
<feature type="binding site" evidence="7">
    <location>
        <position position="164"/>
    </location>
    <ligand>
        <name>4-imidazolone-5-propanoate</name>
        <dbReference type="ChEBI" id="CHEBI:77893"/>
    </ligand>
</feature>
<comment type="caution">
    <text evidence="9">The sequence shown here is derived from an EMBL/GenBank/DDBJ whole genome shotgun (WGS) entry which is preliminary data.</text>
</comment>
<dbReference type="InterPro" id="IPR006680">
    <property type="entry name" value="Amidohydro-rel"/>
</dbReference>
<reference evidence="9 10" key="1">
    <citation type="submission" date="2019-03" db="EMBL/GenBank/DDBJ databases">
        <title>Diversity of the mouse oral microbiome.</title>
        <authorList>
            <person name="Joseph S."/>
            <person name="Aduse-Opoku J."/>
            <person name="Curtis M."/>
            <person name="Wade W."/>
            <person name="Hashim A."/>
        </authorList>
    </citation>
    <scope>NUCLEOTIDE SEQUENCE [LARGE SCALE GENOMIC DNA]</scope>
    <source>
        <strain evidence="10">irhom_31</strain>
    </source>
</reference>
<evidence type="ECO:0000313" key="9">
    <source>
        <dbReference type="EMBL" id="TFU22716.1"/>
    </source>
</evidence>
<dbReference type="Proteomes" id="UP000297951">
    <property type="component" value="Unassembled WGS sequence"/>
</dbReference>
<keyword evidence="7" id="KW-0963">Cytoplasm</keyword>
<dbReference type="UniPathway" id="UPA00379">
    <property type="reaction ID" value="UER00551"/>
</dbReference>
<dbReference type="GO" id="GO:0050480">
    <property type="term" value="F:imidazolonepropionase activity"/>
    <property type="evidence" value="ECO:0007669"/>
    <property type="project" value="UniProtKB-UniRule"/>
</dbReference>
<feature type="binding site" evidence="7">
    <location>
        <position position="230"/>
    </location>
    <ligand>
        <name>4-imidazolone-5-propanoate</name>
        <dbReference type="ChEBI" id="CHEBI:77893"/>
    </ligand>
</feature>
<keyword evidence="3 7" id="KW-0378">Hydrolase</keyword>
<dbReference type="GO" id="GO:0005737">
    <property type="term" value="C:cytoplasm"/>
    <property type="evidence" value="ECO:0007669"/>
    <property type="project" value="UniProtKB-SubCell"/>
</dbReference>
<feature type="binding site" evidence="7">
    <location>
        <position position="305"/>
    </location>
    <ligand>
        <name>N-formimidoyl-L-glutamate</name>
        <dbReference type="ChEBI" id="CHEBI:58928"/>
    </ligand>
</feature>
<dbReference type="Pfam" id="PF01979">
    <property type="entry name" value="Amidohydro_1"/>
    <property type="match status" value="1"/>
</dbReference>
<gene>
    <name evidence="7" type="primary">hutI</name>
    <name evidence="9" type="ORF">E4U03_05065</name>
</gene>
<protein>
    <recommendedName>
        <fullName evidence="1 7">Imidazolonepropionase</fullName>
        <ecNumber evidence="1 7">3.5.2.7</ecNumber>
    </recommendedName>
    <alternativeName>
        <fullName evidence="7">Imidazolone-5-propionate hydrolase</fullName>
    </alternativeName>
</protein>
<sequence length="396" mass="41551">MTSRLFINIGSLVTNDPTLDRGPLGVLENAAFVVEQGRITWVGAASQAPASDRCLDLGGRAVLPGFVESHSHLVFAGDRSHEFAARMEGKPYEAGGIRTTIEATRAASAAELELTTRSLMQEYARAGATTIEVKTGYGQSAESELKSVQVAAACTDEVTLLAAHVAPPEYRDKHDEYVQMVVDTMIPECAPYASWIDVFCERGAFSEDESRAVLQAGIAAGLKVRVHGNQLTYGAGVQLAVELGAASVDHVVYLTDADVDALANSSTVATVLPGADFSTRGAYPDARRLLDAGATVALGADCNPGTSFTTSIPFCIALAVRDLHMSPDEAVWAATAGGAAALGRTDIGAITVGARADVLALDAPNHLHLAYRPGVPLVAGVWKDGQTVVPLYEEEN</sequence>
<comment type="cofactor">
    <cofactor evidence="7">
        <name>Zn(2+)</name>
        <dbReference type="ChEBI" id="CHEBI:29105"/>
    </cofactor>
    <cofactor evidence="7">
        <name>Fe(3+)</name>
        <dbReference type="ChEBI" id="CHEBI:29034"/>
    </cofactor>
    <text evidence="7">Binds 1 zinc or iron ion per subunit.</text>
</comment>
<dbReference type="GO" id="GO:0019557">
    <property type="term" value="P:L-histidine catabolic process to glutamate and formate"/>
    <property type="evidence" value="ECO:0007669"/>
    <property type="project" value="UniProtKB-UniPathway"/>
</dbReference>
<feature type="binding site" evidence="7">
    <location>
        <position position="137"/>
    </location>
    <ligand>
        <name>4-imidazolone-5-propanoate</name>
        <dbReference type="ChEBI" id="CHEBI:77893"/>
    </ligand>
</feature>
<feature type="binding site" evidence="7">
    <location>
        <position position="303"/>
    </location>
    <ligand>
        <name>N-formimidoyl-L-glutamate</name>
        <dbReference type="ChEBI" id="CHEBI:58928"/>
    </ligand>
</feature>
<proteinExistence type="inferred from homology"/>
<feature type="binding site" evidence="7">
    <location>
        <position position="306"/>
    </location>
    <ligand>
        <name>4-imidazolone-5-propanoate</name>
        <dbReference type="ChEBI" id="CHEBI:77893"/>
    </ligand>
</feature>
<dbReference type="InterPro" id="IPR011059">
    <property type="entry name" value="Metal-dep_hydrolase_composite"/>
</dbReference>
<feature type="binding site" evidence="7">
    <location>
        <position position="227"/>
    </location>
    <ligand>
        <name>Zn(2+)</name>
        <dbReference type="ChEBI" id="CHEBI:29105"/>
    </ligand>
</feature>
<organism evidence="9 10">
    <name type="scientific">Rothia nasimurium</name>
    <dbReference type="NCBI Taxonomy" id="85336"/>
    <lineage>
        <taxon>Bacteria</taxon>
        <taxon>Bacillati</taxon>
        <taxon>Actinomycetota</taxon>
        <taxon>Actinomycetes</taxon>
        <taxon>Micrococcales</taxon>
        <taxon>Micrococcaceae</taxon>
        <taxon>Rothia</taxon>
    </lineage>
</organism>
<evidence type="ECO:0000256" key="3">
    <source>
        <dbReference type="ARBA" id="ARBA00022801"/>
    </source>
</evidence>
<dbReference type="SUPFAM" id="SSF51556">
    <property type="entry name" value="Metallo-dependent hydrolases"/>
    <property type="match status" value="1"/>
</dbReference>
<evidence type="ECO:0000256" key="2">
    <source>
        <dbReference type="ARBA" id="ARBA00022723"/>
    </source>
</evidence>
<dbReference type="EC" id="3.5.2.7" evidence="1 7"/>
<feature type="binding site" evidence="7">
    <location>
        <position position="227"/>
    </location>
    <ligand>
        <name>Fe(3+)</name>
        <dbReference type="ChEBI" id="CHEBI:29034"/>
    </ligand>
</feature>
<dbReference type="Gene3D" id="3.20.20.140">
    <property type="entry name" value="Metal-dependent hydrolases"/>
    <property type="match status" value="1"/>
</dbReference>
<dbReference type="EMBL" id="SPQC01000014">
    <property type="protein sequence ID" value="TFU22716.1"/>
    <property type="molecule type" value="Genomic_DNA"/>
</dbReference>
<evidence type="ECO:0000259" key="8">
    <source>
        <dbReference type="Pfam" id="PF01979"/>
    </source>
</evidence>
<keyword evidence="2 7" id="KW-0479">Metal-binding</keyword>
<dbReference type="Gene3D" id="2.30.40.10">
    <property type="entry name" value="Urease, subunit C, domain 1"/>
    <property type="match status" value="1"/>
</dbReference>
<comment type="function">
    <text evidence="7">Catalyzes the hydrolytic cleavage of the carbon-nitrogen bond in imidazolone-5-propanoate to yield N-formimidoyl-L-glutamate. It is the third step in the universal histidine degradation pathway.</text>
</comment>
<dbReference type="GO" id="GO:0008270">
    <property type="term" value="F:zinc ion binding"/>
    <property type="evidence" value="ECO:0007669"/>
    <property type="project" value="UniProtKB-UniRule"/>
</dbReference>
<keyword evidence="4 7" id="KW-0369">Histidine metabolism</keyword>
<dbReference type="GO" id="GO:0005506">
    <property type="term" value="F:iron ion binding"/>
    <property type="evidence" value="ECO:0007669"/>
    <property type="project" value="UniProtKB-UniRule"/>
</dbReference>
<evidence type="ECO:0000256" key="4">
    <source>
        <dbReference type="ARBA" id="ARBA00022808"/>
    </source>
</evidence>
<feature type="binding site" evidence="7">
    <location>
        <position position="79"/>
    </location>
    <ligand>
        <name>4-imidazolone-5-propanoate</name>
        <dbReference type="ChEBI" id="CHEBI:77893"/>
    </ligand>
</feature>
<name>A0A4Y9F3W8_9MICC</name>
<feature type="binding site" evidence="7">
    <location>
        <position position="301"/>
    </location>
    <ligand>
        <name>Zn(2+)</name>
        <dbReference type="ChEBI" id="CHEBI:29105"/>
    </ligand>
</feature>
<feature type="binding site" evidence="7">
    <location>
        <position position="301"/>
    </location>
    <ligand>
        <name>Fe(3+)</name>
        <dbReference type="ChEBI" id="CHEBI:29034"/>
    </ligand>
</feature>
<dbReference type="SUPFAM" id="SSF51338">
    <property type="entry name" value="Composite domain of metallo-dependent hydrolases"/>
    <property type="match status" value="2"/>
</dbReference>
<feature type="binding site" evidence="7">
    <location>
        <position position="70"/>
    </location>
    <ligand>
        <name>Zn(2+)</name>
        <dbReference type="ChEBI" id="CHEBI:29105"/>
    </ligand>
</feature>
<feature type="binding site" evidence="7">
    <location>
        <position position="72"/>
    </location>
    <ligand>
        <name>Fe(3+)</name>
        <dbReference type="ChEBI" id="CHEBI:29034"/>
    </ligand>
</feature>
<evidence type="ECO:0000313" key="10">
    <source>
        <dbReference type="Proteomes" id="UP000297951"/>
    </source>
</evidence>
<evidence type="ECO:0000256" key="6">
    <source>
        <dbReference type="ARBA" id="ARBA00023004"/>
    </source>
</evidence>
<keyword evidence="6 7" id="KW-0408">Iron</keyword>
<feature type="domain" description="Amidohydrolase-related" evidence="8">
    <location>
        <begin position="62"/>
        <end position="386"/>
    </location>
</feature>
<comment type="catalytic activity">
    <reaction evidence="7">
        <text>4-imidazolone-5-propanoate + H2O = N-formimidoyl-L-glutamate</text>
        <dbReference type="Rhea" id="RHEA:23660"/>
        <dbReference type="ChEBI" id="CHEBI:15377"/>
        <dbReference type="ChEBI" id="CHEBI:58928"/>
        <dbReference type="ChEBI" id="CHEBI:77893"/>
        <dbReference type="EC" id="3.5.2.7"/>
    </reaction>
</comment>
<evidence type="ECO:0000256" key="7">
    <source>
        <dbReference type="HAMAP-Rule" id="MF_00372"/>
    </source>
</evidence>
<dbReference type="GO" id="GO:0019556">
    <property type="term" value="P:L-histidine catabolic process to glutamate and formamide"/>
    <property type="evidence" value="ECO:0007669"/>
    <property type="project" value="UniProtKB-UniRule"/>
</dbReference>
<evidence type="ECO:0000256" key="1">
    <source>
        <dbReference type="ARBA" id="ARBA00012864"/>
    </source>
</evidence>
<dbReference type="RefSeq" id="WP_135012101.1">
    <property type="nucleotide sequence ID" value="NZ_JADGLK010000014.1"/>
</dbReference>
<comment type="subcellular location">
    <subcellularLocation>
        <location evidence="7">Cytoplasm</location>
    </subcellularLocation>
</comment>
<dbReference type="InterPro" id="IPR005920">
    <property type="entry name" value="HutI"/>
</dbReference>
<evidence type="ECO:0000256" key="5">
    <source>
        <dbReference type="ARBA" id="ARBA00022833"/>
    </source>
</evidence>
<dbReference type="InterPro" id="IPR032466">
    <property type="entry name" value="Metal_Hydrolase"/>
</dbReference>